<keyword evidence="12" id="KW-1185">Reference proteome</keyword>
<feature type="domain" description="ABC3 transporter permease C-terminal" evidence="9">
    <location>
        <begin position="333"/>
        <end position="478"/>
    </location>
</feature>
<evidence type="ECO:0000259" key="10">
    <source>
        <dbReference type="Pfam" id="PF12704"/>
    </source>
</evidence>
<dbReference type="RefSeq" id="WP_380588663.1">
    <property type="nucleotide sequence ID" value="NZ_JBHSQJ010000137.1"/>
</dbReference>
<evidence type="ECO:0000256" key="2">
    <source>
        <dbReference type="ARBA" id="ARBA00022475"/>
    </source>
</evidence>
<gene>
    <name evidence="11" type="ORF">ACFP3V_26870</name>
</gene>
<feature type="region of interest" description="Disordered" evidence="7">
    <location>
        <begin position="140"/>
        <end position="176"/>
    </location>
</feature>
<dbReference type="InterPro" id="IPR003838">
    <property type="entry name" value="ABC3_permease_C"/>
</dbReference>
<feature type="domain" description="MacB-like periplasmic core" evidence="10">
    <location>
        <begin position="22"/>
        <end position="297"/>
    </location>
</feature>
<comment type="subcellular location">
    <subcellularLocation>
        <location evidence="1">Cell membrane</location>
        <topology evidence="1">Multi-pass membrane protein</topology>
    </subcellularLocation>
</comment>
<sequence length="489" mass="48274">MFFTYLRRELRRRRKAALVVSMGLALGIGLVLTVTSVSAGMKNAQSQVLHSLYGLGTDITVTKQASAGQGGGGQQFGIKRSGSGTQSSSADRLTVSPGTATLTSAQLATIAGQNGVSAAVGSLLLNDFKFDGSFKLQGGTSSNSSGAAGSSGAGGRPSGGEGGQGGTPPSGQADFNLNTFTIQGVDTGNLTLGPLSSLKITSGVNFTSAQSSALVAVADASYAKSKKLSVGSTVTISGSKFKVIGIATASSGSSTANLYIPLAKAQTLADQKDRLTTVYVKATGSQQIAAVKSEVQKAVSGTTVTTASDLASTVSGSLSTAADLATNLGKWLSLAVLAAAFLISSLLTSSAVNRRVREFGTLKALGWRSKRVIGQVMGEALVNGLIGGVLGIALGLAGAAAITAFSPTLSASLGSSTANSGPGGGPGGGFGGAAAKAAQEVSVHLTAPVTVASIGIAVALAVAGGLVAGGFGGWRASRLRPADALRRVE</sequence>
<dbReference type="InterPro" id="IPR050250">
    <property type="entry name" value="Macrolide_Exporter_MacB"/>
</dbReference>
<feature type="compositionally biased region" description="Polar residues" evidence="7">
    <location>
        <begin position="82"/>
        <end position="95"/>
    </location>
</feature>
<comment type="caution">
    <text evidence="11">The sequence shown here is derived from an EMBL/GenBank/DDBJ whole genome shotgun (WGS) entry which is preliminary data.</text>
</comment>
<feature type="compositionally biased region" description="Gly residues" evidence="7">
    <location>
        <begin position="149"/>
        <end position="168"/>
    </location>
</feature>
<keyword evidence="2" id="KW-1003">Cell membrane</keyword>
<feature type="transmembrane region" description="Helical" evidence="8">
    <location>
        <begin position="331"/>
        <end position="352"/>
    </location>
</feature>
<dbReference type="Proteomes" id="UP001596174">
    <property type="component" value="Unassembled WGS sequence"/>
</dbReference>
<evidence type="ECO:0000256" key="7">
    <source>
        <dbReference type="SAM" id="MobiDB-lite"/>
    </source>
</evidence>
<evidence type="ECO:0000256" key="5">
    <source>
        <dbReference type="ARBA" id="ARBA00023136"/>
    </source>
</evidence>
<evidence type="ECO:0000313" key="12">
    <source>
        <dbReference type="Proteomes" id="UP001596174"/>
    </source>
</evidence>
<proteinExistence type="inferred from homology"/>
<name>A0ABW1G7T0_9ACTN</name>
<dbReference type="Pfam" id="PF12704">
    <property type="entry name" value="MacB_PCD"/>
    <property type="match status" value="1"/>
</dbReference>
<evidence type="ECO:0000256" key="4">
    <source>
        <dbReference type="ARBA" id="ARBA00022989"/>
    </source>
</evidence>
<dbReference type="PANTHER" id="PTHR30572">
    <property type="entry name" value="MEMBRANE COMPONENT OF TRANSPORTER-RELATED"/>
    <property type="match status" value="1"/>
</dbReference>
<feature type="region of interest" description="Disordered" evidence="7">
    <location>
        <begin position="66"/>
        <end position="95"/>
    </location>
</feature>
<dbReference type="Pfam" id="PF02687">
    <property type="entry name" value="FtsX"/>
    <property type="match status" value="1"/>
</dbReference>
<keyword evidence="3 8" id="KW-0812">Transmembrane</keyword>
<evidence type="ECO:0000256" key="1">
    <source>
        <dbReference type="ARBA" id="ARBA00004651"/>
    </source>
</evidence>
<organism evidence="11 12">
    <name type="scientific">Streptacidiphilus monticola</name>
    <dbReference type="NCBI Taxonomy" id="2161674"/>
    <lineage>
        <taxon>Bacteria</taxon>
        <taxon>Bacillati</taxon>
        <taxon>Actinomycetota</taxon>
        <taxon>Actinomycetes</taxon>
        <taxon>Kitasatosporales</taxon>
        <taxon>Streptomycetaceae</taxon>
        <taxon>Streptacidiphilus</taxon>
    </lineage>
</organism>
<dbReference type="PANTHER" id="PTHR30572:SF4">
    <property type="entry name" value="ABC TRANSPORTER PERMEASE YTRF"/>
    <property type="match status" value="1"/>
</dbReference>
<feature type="transmembrane region" description="Helical" evidence="8">
    <location>
        <begin position="380"/>
        <end position="405"/>
    </location>
</feature>
<evidence type="ECO:0000259" key="9">
    <source>
        <dbReference type="Pfam" id="PF02687"/>
    </source>
</evidence>
<reference evidence="12" key="1">
    <citation type="journal article" date="2019" name="Int. J. Syst. Evol. Microbiol.">
        <title>The Global Catalogue of Microorganisms (GCM) 10K type strain sequencing project: providing services to taxonomists for standard genome sequencing and annotation.</title>
        <authorList>
            <consortium name="The Broad Institute Genomics Platform"/>
            <consortium name="The Broad Institute Genome Sequencing Center for Infectious Disease"/>
            <person name="Wu L."/>
            <person name="Ma J."/>
        </authorList>
    </citation>
    <scope>NUCLEOTIDE SEQUENCE [LARGE SCALE GENOMIC DNA]</scope>
    <source>
        <strain evidence="12">JCM 4816</strain>
    </source>
</reference>
<evidence type="ECO:0000256" key="6">
    <source>
        <dbReference type="ARBA" id="ARBA00038076"/>
    </source>
</evidence>
<dbReference type="InterPro" id="IPR025857">
    <property type="entry name" value="MacB_PCD"/>
</dbReference>
<keyword evidence="4 8" id="KW-1133">Transmembrane helix</keyword>
<feature type="transmembrane region" description="Helical" evidence="8">
    <location>
        <begin position="449"/>
        <end position="471"/>
    </location>
</feature>
<dbReference type="EMBL" id="JBHSQJ010000137">
    <property type="protein sequence ID" value="MFC5910815.1"/>
    <property type="molecule type" value="Genomic_DNA"/>
</dbReference>
<evidence type="ECO:0000256" key="8">
    <source>
        <dbReference type="SAM" id="Phobius"/>
    </source>
</evidence>
<evidence type="ECO:0000313" key="11">
    <source>
        <dbReference type="EMBL" id="MFC5910815.1"/>
    </source>
</evidence>
<comment type="similarity">
    <text evidence="6">Belongs to the ABC-4 integral membrane protein family.</text>
</comment>
<evidence type="ECO:0000256" key="3">
    <source>
        <dbReference type="ARBA" id="ARBA00022692"/>
    </source>
</evidence>
<keyword evidence="5 8" id="KW-0472">Membrane</keyword>
<accession>A0ABW1G7T0</accession>
<protein>
    <submittedName>
        <fullName evidence="11">ABC transporter permease</fullName>
    </submittedName>
</protein>